<sequence length="95" mass="10069">MPPEGAPPPTPTKKVPVKLIVAAALVALAVTFILQNRQTVDIRVFTTTISGPLWAALTGVLILGVLVGLLLARGGRRGKREHPPGYGPRRSWRGG</sequence>
<dbReference type="EMBL" id="MASU01000022">
    <property type="protein sequence ID" value="PXY18221.1"/>
    <property type="molecule type" value="Genomic_DNA"/>
</dbReference>
<gene>
    <name evidence="3" type="ORF">BA062_35775</name>
</gene>
<comment type="caution">
    <text evidence="3">The sequence shown here is derived from an EMBL/GenBank/DDBJ whole genome shotgun (WGS) entry which is preliminary data.</text>
</comment>
<dbReference type="AlphaFoldDB" id="A0A318LML9"/>
<name>A0A318LML9_9PSEU</name>
<feature type="region of interest" description="Disordered" evidence="1">
    <location>
        <begin position="76"/>
        <end position="95"/>
    </location>
</feature>
<keyword evidence="2" id="KW-1133">Transmembrane helix</keyword>
<protein>
    <submittedName>
        <fullName evidence="3">DUF1049 domain-containing protein</fullName>
    </submittedName>
</protein>
<feature type="transmembrane region" description="Helical" evidence="2">
    <location>
        <begin position="15"/>
        <end position="34"/>
    </location>
</feature>
<evidence type="ECO:0000313" key="3">
    <source>
        <dbReference type="EMBL" id="PXY18221.1"/>
    </source>
</evidence>
<organism evidence="3 4">
    <name type="scientific">Prauserella flavalba</name>
    <dbReference type="NCBI Taxonomy" id="1477506"/>
    <lineage>
        <taxon>Bacteria</taxon>
        <taxon>Bacillati</taxon>
        <taxon>Actinomycetota</taxon>
        <taxon>Actinomycetes</taxon>
        <taxon>Pseudonocardiales</taxon>
        <taxon>Pseudonocardiaceae</taxon>
        <taxon>Prauserella</taxon>
    </lineage>
</organism>
<evidence type="ECO:0000313" key="4">
    <source>
        <dbReference type="Proteomes" id="UP000247892"/>
    </source>
</evidence>
<accession>A0A318LML9</accession>
<keyword evidence="2" id="KW-0472">Membrane</keyword>
<evidence type="ECO:0000256" key="2">
    <source>
        <dbReference type="SAM" id="Phobius"/>
    </source>
</evidence>
<keyword evidence="2" id="KW-0812">Transmembrane</keyword>
<reference evidence="3 4" key="1">
    <citation type="submission" date="2016-07" db="EMBL/GenBank/DDBJ databases">
        <title>Draft genome sequence of Prauserella sp. YIM 121212, isolated from alkaline soil.</title>
        <authorList>
            <person name="Ruckert C."/>
            <person name="Albersmeier A."/>
            <person name="Jiang C.-L."/>
            <person name="Jiang Y."/>
            <person name="Kalinowski J."/>
            <person name="Schneider O."/>
            <person name="Winkler A."/>
            <person name="Zotchev S.B."/>
        </authorList>
    </citation>
    <scope>NUCLEOTIDE SEQUENCE [LARGE SCALE GENOMIC DNA]</scope>
    <source>
        <strain evidence="3 4">YIM 121212</strain>
    </source>
</reference>
<evidence type="ECO:0000256" key="1">
    <source>
        <dbReference type="SAM" id="MobiDB-lite"/>
    </source>
</evidence>
<proteinExistence type="predicted"/>
<feature type="transmembrane region" description="Helical" evidence="2">
    <location>
        <begin position="54"/>
        <end position="72"/>
    </location>
</feature>
<dbReference type="Proteomes" id="UP000247892">
    <property type="component" value="Unassembled WGS sequence"/>
</dbReference>
<keyword evidence="4" id="KW-1185">Reference proteome</keyword>